<evidence type="ECO:0000256" key="1">
    <source>
        <dbReference type="ARBA" id="ARBA00022737"/>
    </source>
</evidence>
<reference evidence="4 5" key="1">
    <citation type="submission" date="2024-11" db="EMBL/GenBank/DDBJ databases">
        <title>Adaptive evolution of stress response genes in parasites aligns with host niche diversity.</title>
        <authorList>
            <person name="Hahn C."/>
            <person name="Resl P."/>
        </authorList>
    </citation>
    <scope>NUCLEOTIDE SEQUENCE [LARGE SCALE GENOMIC DNA]</scope>
    <source>
        <strain evidence="4">EGGRZ-B1_66</strain>
        <tissue evidence="4">Body</tissue>
    </source>
</reference>
<gene>
    <name evidence="4" type="ORF">Ciccas_009841</name>
</gene>
<keyword evidence="2 3" id="KW-0040">ANK repeat</keyword>
<organism evidence="4 5">
    <name type="scientific">Cichlidogyrus casuarinus</name>
    <dbReference type="NCBI Taxonomy" id="1844966"/>
    <lineage>
        <taxon>Eukaryota</taxon>
        <taxon>Metazoa</taxon>
        <taxon>Spiralia</taxon>
        <taxon>Lophotrochozoa</taxon>
        <taxon>Platyhelminthes</taxon>
        <taxon>Monogenea</taxon>
        <taxon>Monopisthocotylea</taxon>
        <taxon>Dactylogyridea</taxon>
        <taxon>Ancyrocephalidae</taxon>
        <taxon>Cichlidogyrus</taxon>
    </lineage>
</organism>
<feature type="non-terminal residue" evidence="4">
    <location>
        <position position="1"/>
    </location>
</feature>
<protein>
    <submittedName>
        <fullName evidence="4">Uncharacterized protein</fullName>
    </submittedName>
</protein>
<dbReference type="PANTHER" id="PTHR24161">
    <property type="entry name" value="ANK_REP_REGION DOMAIN-CONTAINING PROTEIN-RELATED"/>
    <property type="match status" value="1"/>
</dbReference>
<dbReference type="Gene3D" id="1.25.40.20">
    <property type="entry name" value="Ankyrin repeat-containing domain"/>
    <property type="match status" value="2"/>
</dbReference>
<feature type="repeat" description="ANK" evidence="3">
    <location>
        <begin position="15"/>
        <end position="37"/>
    </location>
</feature>
<proteinExistence type="predicted"/>
<dbReference type="Proteomes" id="UP001626550">
    <property type="component" value="Unassembled WGS sequence"/>
</dbReference>
<dbReference type="Pfam" id="PF12796">
    <property type="entry name" value="Ank_2"/>
    <property type="match status" value="1"/>
</dbReference>
<dbReference type="AlphaFoldDB" id="A0ABD2PXD1"/>
<evidence type="ECO:0000313" key="4">
    <source>
        <dbReference type="EMBL" id="KAL3311572.1"/>
    </source>
</evidence>
<dbReference type="SUPFAM" id="SSF48403">
    <property type="entry name" value="Ankyrin repeat"/>
    <property type="match status" value="1"/>
</dbReference>
<dbReference type="Pfam" id="PF00023">
    <property type="entry name" value="Ank"/>
    <property type="match status" value="1"/>
</dbReference>
<dbReference type="PROSITE" id="PS50088">
    <property type="entry name" value="ANK_REPEAT"/>
    <property type="match status" value="1"/>
</dbReference>
<dbReference type="InterPro" id="IPR036770">
    <property type="entry name" value="Ankyrin_rpt-contain_sf"/>
</dbReference>
<evidence type="ECO:0000256" key="2">
    <source>
        <dbReference type="ARBA" id="ARBA00023043"/>
    </source>
</evidence>
<dbReference type="InterPro" id="IPR002110">
    <property type="entry name" value="Ankyrin_rpt"/>
</dbReference>
<dbReference type="SMART" id="SM00248">
    <property type="entry name" value="ANK"/>
    <property type="match status" value="5"/>
</dbReference>
<dbReference type="EMBL" id="JBJKFK010002134">
    <property type="protein sequence ID" value="KAL3311572.1"/>
    <property type="molecule type" value="Genomic_DNA"/>
</dbReference>
<dbReference type="PANTHER" id="PTHR24161:SF85">
    <property type="entry name" value="PALMITOYLTRANSFERASE HIP14"/>
    <property type="match status" value="1"/>
</dbReference>
<evidence type="ECO:0000313" key="5">
    <source>
        <dbReference type="Proteomes" id="UP001626550"/>
    </source>
</evidence>
<sequence length="230" mass="25141">NDPWILDQEHPLDQKGFSPLHFAAYKGNAELVRYLLDFNSYQIARGNPFTALHCASMQGHVEILELIISVIGCSTLLSQDNQGYNAMHLASQADQVKCATLLLNFEEDIAKEESIAPELDETCKIRVGSMCSCRDCKGRTPIMLAAAANSTQVLSILLDLHLKICALHPIVVADPSSFLIKDINSLDLCQAVDHEGLTVLHHASLANSDVAGLLILKKFVLIIYSSILAC</sequence>
<comment type="caution">
    <text evidence="4">The sequence shown here is derived from an EMBL/GenBank/DDBJ whole genome shotgun (WGS) entry which is preliminary data.</text>
</comment>
<dbReference type="PROSITE" id="PS50297">
    <property type="entry name" value="ANK_REP_REGION"/>
    <property type="match status" value="1"/>
</dbReference>
<keyword evidence="5" id="KW-1185">Reference proteome</keyword>
<name>A0ABD2PXD1_9PLAT</name>
<keyword evidence="1" id="KW-0677">Repeat</keyword>
<evidence type="ECO:0000256" key="3">
    <source>
        <dbReference type="PROSITE-ProRule" id="PRU00023"/>
    </source>
</evidence>
<accession>A0ABD2PXD1</accession>